<dbReference type="AlphaFoldDB" id="A0A1A8S9D4"/>
<reference evidence="2" key="2">
    <citation type="submission" date="2016-06" db="EMBL/GenBank/DDBJ databases">
        <title>The genome of a short-lived fish provides insights into sex chromosome evolution and the genetic control of aging.</title>
        <authorList>
            <person name="Reichwald K."/>
            <person name="Felder M."/>
            <person name="Petzold A."/>
            <person name="Koch P."/>
            <person name="Groth M."/>
            <person name="Platzer M."/>
        </authorList>
    </citation>
    <scope>NUCLEOTIDE SEQUENCE</scope>
    <source>
        <tissue evidence="2">Brain</tissue>
    </source>
</reference>
<proteinExistence type="predicted"/>
<feature type="signal peptide" evidence="1">
    <location>
        <begin position="1"/>
        <end position="20"/>
    </location>
</feature>
<organism evidence="2">
    <name type="scientific">Nothobranchius rachovii</name>
    <name type="common">bluefin notho</name>
    <dbReference type="NCBI Taxonomy" id="451742"/>
    <lineage>
        <taxon>Eukaryota</taxon>
        <taxon>Metazoa</taxon>
        <taxon>Chordata</taxon>
        <taxon>Craniata</taxon>
        <taxon>Vertebrata</taxon>
        <taxon>Euteleostomi</taxon>
        <taxon>Actinopterygii</taxon>
        <taxon>Neopterygii</taxon>
        <taxon>Teleostei</taxon>
        <taxon>Neoteleostei</taxon>
        <taxon>Acanthomorphata</taxon>
        <taxon>Ovalentaria</taxon>
        <taxon>Atherinomorphae</taxon>
        <taxon>Cyprinodontiformes</taxon>
        <taxon>Nothobranchiidae</taxon>
        <taxon>Nothobranchius</taxon>
    </lineage>
</organism>
<name>A0A1A8S9D4_9TELE</name>
<accession>A0A1A8S9D4</accession>
<reference evidence="2" key="1">
    <citation type="submission" date="2016-05" db="EMBL/GenBank/DDBJ databases">
        <authorList>
            <person name="Lavstsen T."/>
            <person name="Jespersen J.S."/>
        </authorList>
    </citation>
    <scope>NUCLEOTIDE SEQUENCE</scope>
    <source>
        <tissue evidence="2">Brain</tissue>
    </source>
</reference>
<feature type="non-terminal residue" evidence="2">
    <location>
        <position position="37"/>
    </location>
</feature>
<gene>
    <name evidence="2" type="primary">PDE4BA</name>
</gene>
<dbReference type="EMBL" id="HAEI01012099">
    <property type="protein sequence ID" value="SBS14567.1"/>
    <property type="molecule type" value="Transcribed_RNA"/>
</dbReference>
<protein>
    <submittedName>
        <fullName evidence="2">Phosphodiesterase 4B, cAMP-specific a</fullName>
    </submittedName>
</protein>
<sequence>MAFPAFLHPVLSLALIFSHALSPQSSSVEQTKAATLR</sequence>
<keyword evidence="1" id="KW-0732">Signal</keyword>
<evidence type="ECO:0000256" key="1">
    <source>
        <dbReference type="SAM" id="SignalP"/>
    </source>
</evidence>
<evidence type="ECO:0000313" key="2">
    <source>
        <dbReference type="EMBL" id="SBS14567.1"/>
    </source>
</evidence>
<feature type="chain" id="PRO_5008378401" evidence="1">
    <location>
        <begin position="21"/>
        <end position="37"/>
    </location>
</feature>